<gene>
    <name evidence="2 4" type="ORF">P152DRAFT_48033</name>
</gene>
<evidence type="ECO:0000259" key="1">
    <source>
        <dbReference type="PROSITE" id="PS51186"/>
    </source>
</evidence>
<dbReference type="PROSITE" id="PS51186">
    <property type="entry name" value="GNAT"/>
    <property type="match status" value="1"/>
</dbReference>
<keyword evidence="2" id="KW-0808">Transferase</keyword>
<evidence type="ECO:0000313" key="4">
    <source>
        <dbReference type="RefSeq" id="XP_033533294.1"/>
    </source>
</evidence>
<reference evidence="2 4" key="1">
    <citation type="submission" date="2020-01" db="EMBL/GenBank/DDBJ databases">
        <authorList>
            <consortium name="DOE Joint Genome Institute"/>
            <person name="Haridas S."/>
            <person name="Albert R."/>
            <person name="Binder M."/>
            <person name="Bloem J."/>
            <person name="Labutti K."/>
            <person name="Salamov A."/>
            <person name="Andreopoulos B."/>
            <person name="Baker S.E."/>
            <person name="Barry K."/>
            <person name="Bills G."/>
            <person name="Bluhm B.H."/>
            <person name="Cannon C."/>
            <person name="Castanera R."/>
            <person name="Culley D.E."/>
            <person name="Daum C."/>
            <person name="Ezra D."/>
            <person name="Gonzalez J.B."/>
            <person name="Henrissat B."/>
            <person name="Kuo A."/>
            <person name="Liang C."/>
            <person name="Lipzen A."/>
            <person name="Lutzoni F."/>
            <person name="Magnuson J."/>
            <person name="Mondo S."/>
            <person name="Nolan M."/>
            <person name="Ohm R."/>
            <person name="Pangilinan J."/>
            <person name="Park H.-J."/>
            <person name="Ramirez L."/>
            <person name="Alfaro M."/>
            <person name="Sun H."/>
            <person name="Tritt A."/>
            <person name="Yoshinaga Y."/>
            <person name="Zwiers L.-H."/>
            <person name="Turgeon B.G."/>
            <person name="Goodwin S.B."/>
            <person name="Spatafora J.W."/>
            <person name="Crous P.W."/>
            <person name="Grigoriev I.V."/>
        </authorList>
    </citation>
    <scope>NUCLEOTIDE SEQUENCE</scope>
    <source>
        <strain evidence="2 4">CBS 781.70</strain>
    </source>
</reference>
<reference evidence="4" key="2">
    <citation type="submission" date="2020-04" db="EMBL/GenBank/DDBJ databases">
        <authorList>
            <consortium name="NCBI Genome Project"/>
        </authorList>
    </citation>
    <scope>NUCLEOTIDE SEQUENCE</scope>
    <source>
        <strain evidence="4">CBS 781.70</strain>
    </source>
</reference>
<dbReference type="EMBL" id="ML975160">
    <property type="protein sequence ID" value="KAF1811663.1"/>
    <property type="molecule type" value="Genomic_DNA"/>
</dbReference>
<keyword evidence="3" id="KW-1185">Reference proteome</keyword>
<reference evidence="4" key="3">
    <citation type="submission" date="2025-04" db="UniProtKB">
        <authorList>
            <consortium name="RefSeq"/>
        </authorList>
    </citation>
    <scope>IDENTIFICATION</scope>
    <source>
        <strain evidence="4">CBS 781.70</strain>
    </source>
</reference>
<evidence type="ECO:0000313" key="3">
    <source>
        <dbReference type="Proteomes" id="UP000504638"/>
    </source>
</evidence>
<dbReference type="Pfam" id="PF13508">
    <property type="entry name" value="Acetyltransf_7"/>
    <property type="match status" value="1"/>
</dbReference>
<dbReference type="OrthoDB" id="2129362at2759"/>
<dbReference type="SUPFAM" id="SSF55729">
    <property type="entry name" value="Acyl-CoA N-acyltransferases (Nat)"/>
    <property type="match status" value="1"/>
</dbReference>
<dbReference type="InterPro" id="IPR000182">
    <property type="entry name" value="GNAT_dom"/>
</dbReference>
<dbReference type="RefSeq" id="XP_033533294.1">
    <property type="nucleotide sequence ID" value="XM_033681759.1"/>
</dbReference>
<protein>
    <submittedName>
        <fullName evidence="2 4">Acetyltransferase</fullName>
    </submittedName>
</protein>
<dbReference type="Gene3D" id="3.40.630.30">
    <property type="match status" value="1"/>
</dbReference>
<dbReference type="InterPro" id="IPR016181">
    <property type="entry name" value="Acyl_CoA_acyltransferase"/>
</dbReference>
<dbReference type="CDD" id="cd04301">
    <property type="entry name" value="NAT_SF"/>
    <property type="match status" value="1"/>
</dbReference>
<sequence>MAEKLDFTLRPANESDCEALTEILEHYVHNTLITFRLEAQSEDEVRQGYNNVIASGLPYIVAIDAHGKNLGCASVSGFRGAKGGYMHTVELTLFCHPDHIGQGVGSALLTQLIDILKNPERFPEYIPVPRDEDTRIRQVIACMSLNETGRGGGWGLARFYESFGFKQVGHLKQVGHKHGQWYGFG</sequence>
<evidence type="ECO:0000313" key="2">
    <source>
        <dbReference type="EMBL" id="KAF1811663.1"/>
    </source>
</evidence>
<proteinExistence type="predicted"/>
<dbReference type="GO" id="GO:0016747">
    <property type="term" value="F:acyltransferase activity, transferring groups other than amino-acyl groups"/>
    <property type="evidence" value="ECO:0007669"/>
    <property type="project" value="InterPro"/>
</dbReference>
<dbReference type="AlphaFoldDB" id="A0A6G1G0U7"/>
<name>A0A6G1G0U7_9PEZI</name>
<dbReference type="GeneID" id="54422329"/>
<accession>A0A6G1G0U7</accession>
<feature type="domain" description="N-acetyltransferase" evidence="1">
    <location>
        <begin position="7"/>
        <end position="185"/>
    </location>
</feature>
<dbReference type="Proteomes" id="UP000504638">
    <property type="component" value="Unplaced"/>
</dbReference>
<organism evidence="2">
    <name type="scientific">Eremomyces bilateralis CBS 781.70</name>
    <dbReference type="NCBI Taxonomy" id="1392243"/>
    <lineage>
        <taxon>Eukaryota</taxon>
        <taxon>Fungi</taxon>
        <taxon>Dikarya</taxon>
        <taxon>Ascomycota</taxon>
        <taxon>Pezizomycotina</taxon>
        <taxon>Dothideomycetes</taxon>
        <taxon>Dothideomycetes incertae sedis</taxon>
        <taxon>Eremomycetales</taxon>
        <taxon>Eremomycetaceae</taxon>
        <taxon>Eremomyces</taxon>
    </lineage>
</organism>